<comment type="similarity">
    <text evidence="4">Belongs to the inner dynein arm light chain family.</text>
</comment>
<evidence type="ECO:0000313" key="7">
    <source>
        <dbReference type="Proteomes" id="UP000419144"/>
    </source>
</evidence>
<keyword evidence="1" id="KW-0243">Dynein</keyword>
<feature type="compositionally biased region" description="Low complexity" evidence="5">
    <location>
        <begin position="202"/>
        <end position="213"/>
    </location>
</feature>
<feature type="compositionally biased region" description="Polar residues" evidence="5">
    <location>
        <begin position="222"/>
        <end position="231"/>
    </location>
</feature>
<dbReference type="PANTHER" id="PTHR13183:SF0">
    <property type="entry name" value="AXONEMAL DYNEIN LIGHT INTERMEDIATE POLYPEPTIDE 1"/>
    <property type="match status" value="1"/>
</dbReference>
<accession>A0A640K7N9</accession>
<dbReference type="GO" id="GO:0005930">
    <property type="term" value="C:axoneme"/>
    <property type="evidence" value="ECO:0007669"/>
    <property type="project" value="TreeGrafter"/>
</dbReference>
<feature type="compositionally biased region" description="Low complexity" evidence="5">
    <location>
        <begin position="522"/>
        <end position="534"/>
    </location>
</feature>
<evidence type="ECO:0000256" key="2">
    <source>
        <dbReference type="ARBA" id="ARBA00023054"/>
    </source>
</evidence>
<evidence type="ECO:0000256" key="5">
    <source>
        <dbReference type="SAM" id="MobiDB-lite"/>
    </source>
</evidence>
<evidence type="ECO:0000256" key="1">
    <source>
        <dbReference type="ARBA" id="ARBA00023017"/>
    </source>
</evidence>
<dbReference type="EMBL" id="BLBS01000004">
    <property type="protein sequence ID" value="GET85676.1"/>
    <property type="molecule type" value="Genomic_DNA"/>
</dbReference>
<dbReference type="GO" id="GO:0030286">
    <property type="term" value="C:dynein complex"/>
    <property type="evidence" value="ECO:0007669"/>
    <property type="project" value="UniProtKB-KW"/>
</dbReference>
<dbReference type="PANTHER" id="PTHR13183">
    <property type="entry name" value="AXONEMAL INNER ARM DYNEIN LIGHT CHAIN 28"/>
    <property type="match status" value="1"/>
</dbReference>
<dbReference type="Pfam" id="PF10211">
    <property type="entry name" value="Ax_dynein_light"/>
    <property type="match status" value="1"/>
</dbReference>
<comment type="caution">
    <text evidence="6">The sequence shown here is derived from an EMBL/GenBank/DDBJ whole genome shotgun (WGS) entry which is preliminary data.</text>
</comment>
<dbReference type="VEuPathDB" id="TriTrypDB:LtaPh_0406800"/>
<keyword evidence="2" id="KW-0175">Coiled coil</keyword>
<name>A0A640K7N9_LEITA</name>
<reference evidence="6" key="1">
    <citation type="submission" date="2019-11" db="EMBL/GenBank/DDBJ databases">
        <title>Leishmania tarentolae CDS.</title>
        <authorList>
            <person name="Goto Y."/>
            <person name="Yamagishi J."/>
        </authorList>
    </citation>
    <scope>NUCLEOTIDE SEQUENCE [LARGE SCALE GENOMIC DNA]</scope>
    <source>
        <strain evidence="6">Parrot Tar II</strain>
    </source>
</reference>
<evidence type="ECO:0000256" key="4">
    <source>
        <dbReference type="ARBA" id="ARBA00038114"/>
    </source>
</evidence>
<feature type="region of interest" description="Disordered" evidence="5">
    <location>
        <begin position="45"/>
        <end position="75"/>
    </location>
</feature>
<protein>
    <submittedName>
        <fullName evidence="6">Uncharacterized protein</fullName>
    </submittedName>
</protein>
<organism evidence="6 7">
    <name type="scientific">Leishmania tarentolae</name>
    <name type="common">Sauroleishmania tarentolae</name>
    <dbReference type="NCBI Taxonomy" id="5689"/>
    <lineage>
        <taxon>Eukaryota</taxon>
        <taxon>Discoba</taxon>
        <taxon>Euglenozoa</taxon>
        <taxon>Kinetoplastea</taxon>
        <taxon>Metakinetoplastina</taxon>
        <taxon>Trypanosomatida</taxon>
        <taxon>Trypanosomatidae</taxon>
        <taxon>Leishmaniinae</taxon>
        <taxon>Leishmania</taxon>
        <taxon>lizard Leishmania</taxon>
    </lineage>
</organism>
<evidence type="ECO:0000313" key="6">
    <source>
        <dbReference type="EMBL" id="GET85676.1"/>
    </source>
</evidence>
<dbReference type="GO" id="GO:0045504">
    <property type="term" value="F:dynein heavy chain binding"/>
    <property type="evidence" value="ECO:0007669"/>
    <property type="project" value="TreeGrafter"/>
</dbReference>
<feature type="region of interest" description="Disordered" evidence="5">
    <location>
        <begin position="509"/>
        <end position="556"/>
    </location>
</feature>
<dbReference type="AlphaFoldDB" id="A0A640K7N9"/>
<dbReference type="InterPro" id="IPR019347">
    <property type="entry name" value="Axonemal_dynein_light_chain"/>
</dbReference>
<feature type="region of interest" description="Disordered" evidence="5">
    <location>
        <begin position="194"/>
        <end position="236"/>
    </location>
</feature>
<sequence length="757" mass="81667">MKAVKLCNPAGLRSARNVDGNHHAAATAVSAERAPAAAATLTATVHHSSAAGARSRKGAPGGAMQEASVDTADENGERAEDPLAVMFAEDAPLTFTARDDPRVIARLPLRFKDVLPTVCNQLQFRYRQATHQTCVDADRYSAKSHPLLSPAPLPPADAAASPQPSYQHAHLSEMVMRLLPIAVGQGRCCKTSMMHPFDNEGDPAAEGAAAHGPENTDRHPHQQQLAASATTRGVGHEAEEAVLGAPTLVPVREDQQYRTWATEQLLDYLFSPTSADSADRDEARRSFTIAACLSGMREVPADTLEYVEVLNQLISLADLRRDAELDDASDGAEVDLPAYVRDVLVGVSPAENAPAASLASTTAASTVSAVERTPVVTTTLRSTLDAVLPPRLLIYYVIHQETAVTVQQQRQAAQQREAHLRRHLEAHPDDVSVLEEIETLREALASEYTEVPVGAVLVILERTSDVQAPRDYLVKLEKTLDEVLHNVQARCCGRPLKLISASTANSSRSLQQQRTALAPTASGGSPSSFNSSPPADVKLKQSARRGVSAASTKRREASAATATATAILHTSDKWVCTHTLKPLPAQPAATSVSGGGSATVLTTLNVLELNKERTLVQLNLLGEELIRQVTVDLSERGVFLRRLLDEAQLSIDSRAILARERSTATQERLLDGQDAREATAAQCKLLERQVAELRSRLAYATAHKAALETWVEERKARELAASCERAYFQTKLQERLVAHTELVKAAQDAARRSSLPM</sequence>
<keyword evidence="3" id="KW-0505">Motor protein</keyword>
<proteinExistence type="inferred from homology"/>
<evidence type="ECO:0000256" key="3">
    <source>
        <dbReference type="ARBA" id="ARBA00023175"/>
    </source>
</evidence>
<feature type="region of interest" description="Disordered" evidence="5">
    <location>
        <begin position="145"/>
        <end position="165"/>
    </location>
</feature>
<dbReference type="OrthoDB" id="273784at2759"/>
<feature type="compositionally biased region" description="Low complexity" evidence="5">
    <location>
        <begin position="156"/>
        <end position="165"/>
    </location>
</feature>
<gene>
    <name evidence="6" type="ORF">LtaPh_0406800</name>
</gene>
<keyword evidence="7" id="KW-1185">Reference proteome</keyword>
<dbReference type="Proteomes" id="UP000419144">
    <property type="component" value="Unassembled WGS sequence"/>
</dbReference>